<keyword evidence="9" id="KW-1185">Reference proteome</keyword>
<dbReference type="PRINTS" id="PR01862">
    <property type="entry name" value="BCL2FAMILY"/>
</dbReference>
<dbReference type="PANTHER" id="PTHR11256">
    <property type="entry name" value="BCL-2 RELATED"/>
    <property type="match status" value="1"/>
</dbReference>
<dbReference type="InterPro" id="IPR046371">
    <property type="entry name" value="Bcl-2_BH1-3"/>
</dbReference>
<name>A0AAN7PA97_9COLE</name>
<evidence type="ECO:0000313" key="8">
    <source>
        <dbReference type="EMBL" id="KAK4880239.1"/>
    </source>
</evidence>
<comment type="caution">
    <text evidence="8">The sequence shown here is derived from an EMBL/GenBank/DDBJ whole genome shotgun (WGS) entry which is preliminary data.</text>
</comment>
<protein>
    <recommendedName>
        <fullName evidence="7">Bcl-2 Bcl-2 homology region 1-3 domain-containing protein</fullName>
    </recommendedName>
</protein>
<keyword evidence="6" id="KW-0472">Membrane</keyword>
<evidence type="ECO:0000259" key="7">
    <source>
        <dbReference type="SMART" id="SM00337"/>
    </source>
</evidence>
<feature type="domain" description="Bcl-2 Bcl-2 homology region 1-3" evidence="7">
    <location>
        <begin position="143"/>
        <end position="247"/>
    </location>
</feature>
<evidence type="ECO:0000256" key="4">
    <source>
        <dbReference type="ARBA" id="ARBA00022703"/>
    </source>
</evidence>
<dbReference type="Proteomes" id="UP001353858">
    <property type="component" value="Unassembled WGS sequence"/>
</dbReference>
<dbReference type="AlphaFoldDB" id="A0AAN7PA97"/>
<keyword evidence="3" id="KW-0812">Transmembrane</keyword>
<comment type="similarity">
    <text evidence="2">Belongs to the Bcl-2 family.</text>
</comment>
<dbReference type="Gene3D" id="1.10.437.10">
    <property type="entry name" value="Blc2-like"/>
    <property type="match status" value="1"/>
</dbReference>
<sequence length="308" mass="33815">MDSNVANGTERSVTFETPPISRLQLGRYPFPTRKFSFPAALHANLLGISNKDIGKDIPSIARRRFSNVGDAVSRRLSYTIGWKSQNNPPPQEVIVQGKMLCGQYIKSRLKRSGIFSKKVCLYRIRSVIGTASGTVVREVAPYLIAIGVELERMHPKLYNSISRKAGISPGTLVSDKTAAGLFAAIAHELLKSDITWGKVVSVFAVAGGLAVDCVCQGHPEYLHSLMESMTEILEDDLADWVASNGGWTALCAQCRCPEEEFSLLDYASKIFVVKSDAENSSLQNLITRLITSKKFKIFKSASYGYGLK</sequence>
<evidence type="ECO:0000313" key="9">
    <source>
        <dbReference type="Proteomes" id="UP001353858"/>
    </source>
</evidence>
<comment type="subcellular location">
    <subcellularLocation>
        <location evidence="1">Membrane</location>
        <topology evidence="1">Single-pass membrane protein</topology>
    </subcellularLocation>
</comment>
<dbReference type="InterPro" id="IPR026298">
    <property type="entry name" value="Bcl-2_fam"/>
</dbReference>
<evidence type="ECO:0000256" key="1">
    <source>
        <dbReference type="ARBA" id="ARBA00004167"/>
    </source>
</evidence>
<dbReference type="InterPro" id="IPR036834">
    <property type="entry name" value="Bcl-2-like_sf"/>
</dbReference>
<dbReference type="GO" id="GO:0008630">
    <property type="term" value="P:intrinsic apoptotic signaling pathway in response to DNA damage"/>
    <property type="evidence" value="ECO:0007669"/>
    <property type="project" value="TreeGrafter"/>
</dbReference>
<gene>
    <name evidence="8" type="ORF">RN001_008385</name>
</gene>
<evidence type="ECO:0000256" key="6">
    <source>
        <dbReference type="ARBA" id="ARBA00023136"/>
    </source>
</evidence>
<keyword evidence="4" id="KW-0053">Apoptosis</keyword>
<dbReference type="PANTHER" id="PTHR11256:SF48">
    <property type="entry name" value="BCL-2-RELATED OVARIAN KILLER PROTEIN"/>
    <property type="match status" value="1"/>
</dbReference>
<dbReference type="GO" id="GO:0097192">
    <property type="term" value="P:extrinsic apoptotic signaling pathway in absence of ligand"/>
    <property type="evidence" value="ECO:0007669"/>
    <property type="project" value="TreeGrafter"/>
</dbReference>
<dbReference type="SMART" id="SM00337">
    <property type="entry name" value="BCL"/>
    <property type="match status" value="1"/>
</dbReference>
<keyword evidence="5" id="KW-1133">Transmembrane helix</keyword>
<organism evidence="8 9">
    <name type="scientific">Aquatica leii</name>
    <dbReference type="NCBI Taxonomy" id="1421715"/>
    <lineage>
        <taxon>Eukaryota</taxon>
        <taxon>Metazoa</taxon>
        <taxon>Ecdysozoa</taxon>
        <taxon>Arthropoda</taxon>
        <taxon>Hexapoda</taxon>
        <taxon>Insecta</taxon>
        <taxon>Pterygota</taxon>
        <taxon>Neoptera</taxon>
        <taxon>Endopterygota</taxon>
        <taxon>Coleoptera</taxon>
        <taxon>Polyphaga</taxon>
        <taxon>Elateriformia</taxon>
        <taxon>Elateroidea</taxon>
        <taxon>Lampyridae</taxon>
        <taxon>Luciolinae</taxon>
        <taxon>Aquatica</taxon>
    </lineage>
</organism>
<accession>A0AAN7PA97</accession>
<evidence type="ECO:0000256" key="3">
    <source>
        <dbReference type="ARBA" id="ARBA00022692"/>
    </source>
</evidence>
<evidence type="ECO:0000256" key="2">
    <source>
        <dbReference type="ARBA" id="ARBA00009458"/>
    </source>
</evidence>
<dbReference type="GO" id="GO:0005741">
    <property type="term" value="C:mitochondrial outer membrane"/>
    <property type="evidence" value="ECO:0007669"/>
    <property type="project" value="TreeGrafter"/>
</dbReference>
<dbReference type="GO" id="GO:0051400">
    <property type="term" value="F:BH domain binding"/>
    <property type="evidence" value="ECO:0007669"/>
    <property type="project" value="TreeGrafter"/>
</dbReference>
<dbReference type="FunFam" id="1.10.437.10:FF:000009">
    <property type="entry name" value="Uncharacterized protein, isoform A"/>
    <property type="match status" value="1"/>
</dbReference>
<dbReference type="GO" id="GO:0042981">
    <property type="term" value="P:regulation of apoptotic process"/>
    <property type="evidence" value="ECO:0007669"/>
    <property type="project" value="InterPro"/>
</dbReference>
<dbReference type="GO" id="GO:0001836">
    <property type="term" value="P:release of cytochrome c from mitochondria"/>
    <property type="evidence" value="ECO:0007669"/>
    <property type="project" value="TreeGrafter"/>
</dbReference>
<reference evidence="9" key="1">
    <citation type="submission" date="2023-01" db="EMBL/GenBank/DDBJ databases">
        <title>Key to firefly adult light organ development and bioluminescence: homeobox transcription factors regulate luciferase expression and transportation to peroxisome.</title>
        <authorList>
            <person name="Fu X."/>
        </authorList>
    </citation>
    <scope>NUCLEOTIDE SEQUENCE [LARGE SCALE GENOMIC DNA]</scope>
</reference>
<dbReference type="SUPFAM" id="SSF56854">
    <property type="entry name" value="Bcl-2 inhibitors of programmed cell death"/>
    <property type="match status" value="1"/>
</dbReference>
<dbReference type="CDD" id="cd06845">
    <property type="entry name" value="Bcl-2_like"/>
    <property type="match status" value="1"/>
</dbReference>
<proteinExistence type="inferred from homology"/>
<dbReference type="Pfam" id="PF00452">
    <property type="entry name" value="Bcl-2"/>
    <property type="match status" value="1"/>
</dbReference>
<dbReference type="InterPro" id="IPR002475">
    <property type="entry name" value="Bcl2-like"/>
</dbReference>
<dbReference type="EMBL" id="JARPUR010000003">
    <property type="protein sequence ID" value="KAK4880239.1"/>
    <property type="molecule type" value="Genomic_DNA"/>
</dbReference>
<dbReference type="PROSITE" id="PS50062">
    <property type="entry name" value="BCL2_FAMILY"/>
    <property type="match status" value="1"/>
</dbReference>
<evidence type="ECO:0000256" key="5">
    <source>
        <dbReference type="ARBA" id="ARBA00022989"/>
    </source>
</evidence>